<sequence>MMELRRIVLVNWHMMVRADLDLAGDAAILGQNRSGKSTIIDLIQAVMAGGSSRLYRFNRSAGESGGRSERTLGGYCLGELNEDTFLRSQARSCIALVFEDPNRRRLPVSLGLSIEAARGQQTEVAGRFVAEGIGVDTSMLLDTDEDALRPTAWPVARRRLDQACREAGGQLLTPDDAKTFIREYMRVLFTGRRTSDPERFVRTFVAALSFTDIASVEQFVHRYLLEPQPIDIAELRDSIRRYREIQKTIADLNRRLEALRAIRAQIEEFDRLLAEEFTCRALEKTAMLVEGFARLLANVNERRSKARELHLVTAEFARVEEEIERATEALASVQRQLMATGAQGQRAIVEQEIRGLERDHAGVMERLLARHLSTARAIQLLDLRDRLGAINPGELFRARARAAPRAPVFGAPPGAAVPGGGRARGGGGGGPQAVPGAGLGPG</sequence>
<feature type="compositionally biased region" description="Gly residues" evidence="2">
    <location>
        <begin position="417"/>
        <end position="442"/>
    </location>
</feature>
<gene>
    <name evidence="3" type="ORF">L4923_28450</name>
</gene>
<dbReference type="Gene3D" id="3.40.50.300">
    <property type="entry name" value="P-loop containing nucleotide triphosphate hydrolases"/>
    <property type="match status" value="1"/>
</dbReference>
<dbReference type="Proteomes" id="UP001201701">
    <property type="component" value="Unassembled WGS sequence"/>
</dbReference>
<protein>
    <submittedName>
        <fullName evidence="3">AAA family ATPase</fullName>
    </submittedName>
</protein>
<dbReference type="PANTHER" id="PTHR32182:SF0">
    <property type="entry name" value="DNA REPLICATION AND REPAIR PROTEIN RECF"/>
    <property type="match status" value="1"/>
</dbReference>
<dbReference type="RefSeq" id="WP_239370473.1">
    <property type="nucleotide sequence ID" value="NZ_JAKREW010000062.1"/>
</dbReference>
<accession>A0ABS9QNF6</accession>
<proteinExistence type="predicted"/>
<reference evidence="3 4" key="1">
    <citation type="submission" date="2022-02" db="EMBL/GenBank/DDBJ databases">
        <title>Draft genome sequence of Mezorhizobium retamae strain IRAMC:0171 isolated from Retama raetam nodules.</title>
        <authorList>
            <person name="Bengaied R."/>
            <person name="Sbissi I."/>
            <person name="Huber K."/>
            <person name="Ghodbane F."/>
            <person name="Nouioui I."/>
            <person name="Tarhouni M."/>
            <person name="Gtari M."/>
        </authorList>
    </citation>
    <scope>NUCLEOTIDE SEQUENCE [LARGE SCALE GENOMIC DNA]</scope>
    <source>
        <strain evidence="3 4">IRAMC:0171</strain>
    </source>
</reference>
<organism evidence="3 4">
    <name type="scientific">Mesorhizobium retamae</name>
    <dbReference type="NCBI Taxonomy" id="2912854"/>
    <lineage>
        <taxon>Bacteria</taxon>
        <taxon>Pseudomonadati</taxon>
        <taxon>Pseudomonadota</taxon>
        <taxon>Alphaproteobacteria</taxon>
        <taxon>Hyphomicrobiales</taxon>
        <taxon>Phyllobacteriaceae</taxon>
        <taxon>Mesorhizobium</taxon>
    </lineage>
</organism>
<evidence type="ECO:0000313" key="4">
    <source>
        <dbReference type="Proteomes" id="UP001201701"/>
    </source>
</evidence>
<feature type="non-terminal residue" evidence="3">
    <location>
        <position position="442"/>
    </location>
</feature>
<keyword evidence="1" id="KW-0175">Coiled coil</keyword>
<comment type="caution">
    <text evidence="3">The sequence shown here is derived from an EMBL/GenBank/DDBJ whole genome shotgun (WGS) entry which is preliminary data.</text>
</comment>
<evidence type="ECO:0000256" key="2">
    <source>
        <dbReference type="SAM" id="MobiDB-lite"/>
    </source>
</evidence>
<feature type="coiled-coil region" evidence="1">
    <location>
        <begin position="235"/>
        <end position="269"/>
    </location>
</feature>
<evidence type="ECO:0000256" key="1">
    <source>
        <dbReference type="SAM" id="Coils"/>
    </source>
</evidence>
<dbReference type="Pfam" id="PF13555">
    <property type="entry name" value="AAA_29"/>
    <property type="match status" value="1"/>
</dbReference>
<dbReference type="EMBL" id="JAKREW010000062">
    <property type="protein sequence ID" value="MCG7508973.1"/>
    <property type="molecule type" value="Genomic_DNA"/>
</dbReference>
<dbReference type="PANTHER" id="PTHR32182">
    <property type="entry name" value="DNA REPLICATION AND REPAIR PROTEIN RECF"/>
    <property type="match status" value="1"/>
</dbReference>
<feature type="coiled-coil region" evidence="1">
    <location>
        <begin position="309"/>
        <end position="336"/>
    </location>
</feature>
<feature type="region of interest" description="Disordered" evidence="2">
    <location>
        <begin position="411"/>
        <end position="442"/>
    </location>
</feature>
<evidence type="ECO:0000313" key="3">
    <source>
        <dbReference type="EMBL" id="MCG7508973.1"/>
    </source>
</evidence>
<keyword evidence="4" id="KW-1185">Reference proteome</keyword>
<dbReference type="SUPFAM" id="SSF52540">
    <property type="entry name" value="P-loop containing nucleoside triphosphate hydrolases"/>
    <property type="match status" value="1"/>
</dbReference>
<name>A0ABS9QNF6_9HYPH</name>
<dbReference type="InterPro" id="IPR027417">
    <property type="entry name" value="P-loop_NTPase"/>
</dbReference>